<evidence type="ECO:0000259" key="2">
    <source>
        <dbReference type="Pfam" id="PF24494"/>
    </source>
</evidence>
<keyword evidence="4" id="KW-1185">Reference proteome</keyword>
<feature type="domain" description="DUF7587" evidence="2">
    <location>
        <begin position="37"/>
        <end position="200"/>
    </location>
</feature>
<gene>
    <name evidence="3" type="ORF">GFSPODELE1_LOCUS7609</name>
</gene>
<organism evidence="3 4">
    <name type="scientific">Somion occarium</name>
    <dbReference type="NCBI Taxonomy" id="3059160"/>
    <lineage>
        <taxon>Eukaryota</taxon>
        <taxon>Fungi</taxon>
        <taxon>Dikarya</taxon>
        <taxon>Basidiomycota</taxon>
        <taxon>Agaricomycotina</taxon>
        <taxon>Agaricomycetes</taxon>
        <taxon>Polyporales</taxon>
        <taxon>Cerrenaceae</taxon>
        <taxon>Somion</taxon>
    </lineage>
</organism>
<evidence type="ECO:0000313" key="3">
    <source>
        <dbReference type="EMBL" id="CAL1710001.1"/>
    </source>
</evidence>
<evidence type="ECO:0000256" key="1">
    <source>
        <dbReference type="SAM" id="MobiDB-lite"/>
    </source>
</evidence>
<dbReference type="InterPro" id="IPR056009">
    <property type="entry name" value="DUF7587"/>
</dbReference>
<feature type="compositionally biased region" description="Basic and acidic residues" evidence="1">
    <location>
        <begin position="424"/>
        <end position="439"/>
    </location>
</feature>
<feature type="compositionally biased region" description="Basic and acidic residues" evidence="1">
    <location>
        <begin position="401"/>
        <end position="416"/>
    </location>
</feature>
<name>A0ABP1DQ87_9APHY</name>
<reference evidence="4" key="1">
    <citation type="submission" date="2024-04" db="EMBL/GenBank/DDBJ databases">
        <authorList>
            <person name="Shaw F."/>
            <person name="Minotto A."/>
        </authorList>
    </citation>
    <scope>NUCLEOTIDE SEQUENCE [LARGE SCALE GENOMIC DNA]</scope>
</reference>
<feature type="compositionally biased region" description="Polar residues" evidence="1">
    <location>
        <begin position="389"/>
        <end position="400"/>
    </location>
</feature>
<sequence>MVLSAGASSDCSAKMQNALPQYGFGADVTFGKLVEGNPYLFRVHTPKAHPPHYDGSEPYFVGSKFNNTFSSAAIYSPCPPLASSGSISNISYADVVKHLDWSTRSESPYISTSFSFAWAIWEATRRYHINIKHDVEVAIIDASALADRAVTAAEVLMKGSPKERHKDHWKWYRFALEAQDVLVWGYIPGSAVLASIPLLQIVSRLPSYFLYPDISDSKDSPLARLGWDYTRKKPSFRQFCQAMSDRFLRMPMDKRLRDTTAGSVRLALALLRPYIHRHISDDFTTATTHVCDLAYIISCWPGQWWVREHPEIPDLLRCMIHIVGEEMREARRIQALADATKMQGLVEQLAQAYEARLREQRRRLPPLLSSIRSCASSSPIGSPTEAKSESWSTSSTLITTDSKEVQTDPVLSEKDPVPPSPVESDPRSPRVESDLELDRNESSTYDVVAKTASCFFTGLAIGSFITLCVWSSHRRELAICV</sequence>
<dbReference type="Pfam" id="PF24494">
    <property type="entry name" value="DUF7587"/>
    <property type="match status" value="1"/>
</dbReference>
<accession>A0ABP1DQ87</accession>
<feature type="region of interest" description="Disordered" evidence="1">
    <location>
        <begin position="374"/>
        <end position="439"/>
    </location>
</feature>
<feature type="compositionally biased region" description="Low complexity" evidence="1">
    <location>
        <begin position="374"/>
        <end position="383"/>
    </location>
</feature>
<dbReference type="Proteomes" id="UP001497453">
    <property type="component" value="Chromosome 5"/>
</dbReference>
<proteinExistence type="predicted"/>
<dbReference type="EMBL" id="OZ037948">
    <property type="protein sequence ID" value="CAL1710001.1"/>
    <property type="molecule type" value="Genomic_DNA"/>
</dbReference>
<evidence type="ECO:0000313" key="4">
    <source>
        <dbReference type="Proteomes" id="UP001497453"/>
    </source>
</evidence>
<protein>
    <recommendedName>
        <fullName evidence="2">DUF7587 domain-containing protein</fullName>
    </recommendedName>
</protein>